<evidence type="ECO:0000256" key="6">
    <source>
        <dbReference type="ARBA" id="ARBA00023211"/>
    </source>
</evidence>
<keyword evidence="3" id="KW-0479">Metal-binding</keyword>
<keyword evidence="2" id="KW-0997">Cell inner membrane</keyword>
<keyword evidence="5" id="KW-0472">Membrane</keyword>
<feature type="domain" description="Calcineurin-like phosphoesterase" evidence="7">
    <location>
        <begin position="7"/>
        <end position="210"/>
    </location>
</feature>
<protein>
    <submittedName>
        <fullName evidence="8">UDP-2,3-diacylglucosamine hydrolase</fullName>
    </submittedName>
</protein>
<evidence type="ECO:0000256" key="1">
    <source>
        <dbReference type="ARBA" id="ARBA00022475"/>
    </source>
</evidence>
<dbReference type="GO" id="GO:0046872">
    <property type="term" value="F:metal ion binding"/>
    <property type="evidence" value="ECO:0007669"/>
    <property type="project" value="UniProtKB-KW"/>
</dbReference>
<evidence type="ECO:0000313" key="9">
    <source>
        <dbReference type="Proteomes" id="UP000251835"/>
    </source>
</evidence>
<dbReference type="SUPFAM" id="SSF56300">
    <property type="entry name" value="Metallo-dependent phosphatases"/>
    <property type="match status" value="1"/>
</dbReference>
<dbReference type="Pfam" id="PF00149">
    <property type="entry name" value="Metallophos"/>
    <property type="match status" value="1"/>
</dbReference>
<dbReference type="Gene3D" id="3.60.21.10">
    <property type="match status" value="1"/>
</dbReference>
<reference evidence="8 9" key="1">
    <citation type="submission" date="2018-05" db="EMBL/GenBank/DDBJ databases">
        <title>Genomic Encyclopedia of Type Strains, Phase IV (KMG-IV): sequencing the most valuable type-strain genomes for metagenomic binning, comparative biology and taxonomic classification.</title>
        <authorList>
            <person name="Goeker M."/>
        </authorList>
    </citation>
    <scope>NUCLEOTIDE SEQUENCE [LARGE SCALE GENOMIC DNA]</scope>
    <source>
        <strain evidence="8 9">DSM 28579</strain>
    </source>
</reference>
<dbReference type="GO" id="GO:0008758">
    <property type="term" value="F:UDP-2,3-diacylglucosamine hydrolase activity"/>
    <property type="evidence" value="ECO:0007669"/>
    <property type="project" value="TreeGrafter"/>
</dbReference>
<evidence type="ECO:0000256" key="4">
    <source>
        <dbReference type="ARBA" id="ARBA00022801"/>
    </source>
</evidence>
<dbReference type="PANTHER" id="PTHR34990">
    <property type="entry name" value="UDP-2,3-DIACYLGLUCOSAMINE HYDROLASE-RELATED"/>
    <property type="match status" value="1"/>
</dbReference>
<keyword evidence="9" id="KW-1185">Reference proteome</keyword>
<keyword evidence="4 8" id="KW-0378">Hydrolase</keyword>
<organism evidence="8 9">
    <name type="scientific">Balneicella halophila</name>
    <dbReference type="NCBI Taxonomy" id="1537566"/>
    <lineage>
        <taxon>Bacteria</taxon>
        <taxon>Pseudomonadati</taxon>
        <taxon>Bacteroidota</taxon>
        <taxon>Bacteroidia</taxon>
        <taxon>Bacteroidales</taxon>
        <taxon>Balneicellaceae</taxon>
        <taxon>Balneicella</taxon>
    </lineage>
</organism>
<evidence type="ECO:0000256" key="2">
    <source>
        <dbReference type="ARBA" id="ARBA00022519"/>
    </source>
</evidence>
<dbReference type="GO" id="GO:0009245">
    <property type="term" value="P:lipid A biosynthetic process"/>
    <property type="evidence" value="ECO:0007669"/>
    <property type="project" value="TreeGrafter"/>
</dbReference>
<comment type="caution">
    <text evidence="8">The sequence shown here is derived from an EMBL/GenBank/DDBJ whole genome shotgun (WGS) entry which is preliminary data.</text>
</comment>
<dbReference type="GO" id="GO:0016020">
    <property type="term" value="C:membrane"/>
    <property type="evidence" value="ECO:0007669"/>
    <property type="project" value="GOC"/>
</dbReference>
<sequence length="251" mass="29491">MSKTPVKIYFASDLHLGARAVKNNRVNELRFVRWLEEVRKDATAIYLLGDIFDFWFEYKRAVPKGGVRLLGKIAEIVDSGIPVHFFAGNHDAWLFGYFEEELGVTVHHKPIDITLSDKKFQIGHGDGLGPGDKFYKFMKVIMDNKLCRFLFRWLHPDIGLWIAHQWSKKSREKSDGEDVYLGNDKEWLYQYCQEELKREHYDFMVFGHRHLDIDVKLNDAGSRYINIGEWFSKYTYGVFNGEGFTLKKYTN</sequence>
<dbReference type="CDD" id="cd07398">
    <property type="entry name" value="MPP_YbbF-LpxH"/>
    <property type="match status" value="1"/>
</dbReference>
<keyword evidence="1" id="KW-1003">Cell membrane</keyword>
<dbReference type="InterPro" id="IPR043461">
    <property type="entry name" value="LpxH-like"/>
</dbReference>
<dbReference type="InterPro" id="IPR004843">
    <property type="entry name" value="Calcineurin-like_PHP"/>
</dbReference>
<name>A0A7L4UNM2_BALHA</name>
<dbReference type="OrthoDB" id="9802481at2"/>
<gene>
    <name evidence="8" type="ORF">C7377_1525</name>
</gene>
<dbReference type="InterPro" id="IPR029052">
    <property type="entry name" value="Metallo-depent_PP-like"/>
</dbReference>
<accession>A0A7L4UNM2</accession>
<dbReference type="Proteomes" id="UP000251835">
    <property type="component" value="Unassembled WGS sequence"/>
</dbReference>
<dbReference type="AlphaFoldDB" id="A0A7L4UNM2"/>
<evidence type="ECO:0000259" key="7">
    <source>
        <dbReference type="Pfam" id="PF00149"/>
    </source>
</evidence>
<proteinExistence type="predicted"/>
<dbReference type="RefSeq" id="WP_116496749.1">
    <property type="nucleotide sequence ID" value="NZ_QENZ01000005.1"/>
</dbReference>
<evidence type="ECO:0000313" key="8">
    <source>
        <dbReference type="EMBL" id="PVX49887.1"/>
    </source>
</evidence>
<dbReference type="EMBL" id="QENZ01000005">
    <property type="protein sequence ID" value="PVX49887.1"/>
    <property type="molecule type" value="Genomic_DNA"/>
</dbReference>
<evidence type="ECO:0000256" key="5">
    <source>
        <dbReference type="ARBA" id="ARBA00023136"/>
    </source>
</evidence>
<dbReference type="PANTHER" id="PTHR34990:SF1">
    <property type="entry name" value="UDP-2,3-DIACYLGLUCOSAMINE HYDROLASE"/>
    <property type="match status" value="1"/>
</dbReference>
<evidence type="ECO:0000256" key="3">
    <source>
        <dbReference type="ARBA" id="ARBA00022723"/>
    </source>
</evidence>
<keyword evidence="6" id="KW-0464">Manganese</keyword>